<dbReference type="Proteomes" id="UP000236286">
    <property type="component" value="Unassembled WGS sequence"/>
</dbReference>
<dbReference type="InterPro" id="IPR051206">
    <property type="entry name" value="NAMLAA_amidase_2"/>
</dbReference>
<dbReference type="GO" id="GO:0008745">
    <property type="term" value="F:N-acetylmuramoyl-L-alanine amidase activity"/>
    <property type="evidence" value="ECO:0007669"/>
    <property type="project" value="UniProtKB-EC"/>
</dbReference>
<comment type="catalytic activity">
    <reaction evidence="1">
        <text>Hydrolyzes the link between N-acetylmuramoyl residues and L-amino acid residues in certain cell-wall glycopeptides.</text>
        <dbReference type="EC" id="3.5.1.28"/>
    </reaction>
</comment>
<dbReference type="Pfam" id="PF01510">
    <property type="entry name" value="Amidase_2"/>
    <property type="match status" value="1"/>
</dbReference>
<dbReference type="InterPro" id="IPR036365">
    <property type="entry name" value="PGBD-like_sf"/>
</dbReference>
<feature type="domain" description="N-acetylmuramoyl-L-alanine amidase" evidence="6">
    <location>
        <begin position="17"/>
        <end position="156"/>
    </location>
</feature>
<dbReference type="InterPro" id="IPR002477">
    <property type="entry name" value="Peptidoglycan-bd-like"/>
</dbReference>
<protein>
    <recommendedName>
        <fullName evidence="3">N-acetylmuramoyl-L-alanine amidase</fullName>
        <ecNumber evidence="3">3.5.1.28</ecNumber>
    </recommendedName>
</protein>
<dbReference type="GO" id="GO:0009254">
    <property type="term" value="P:peptidoglycan turnover"/>
    <property type="evidence" value="ECO:0007669"/>
    <property type="project" value="TreeGrafter"/>
</dbReference>
<organism evidence="7 8">
    <name type="scientific">Methylocella silvestris</name>
    <dbReference type="NCBI Taxonomy" id="199596"/>
    <lineage>
        <taxon>Bacteria</taxon>
        <taxon>Pseudomonadati</taxon>
        <taxon>Pseudomonadota</taxon>
        <taxon>Alphaproteobacteria</taxon>
        <taxon>Hyphomicrobiales</taxon>
        <taxon>Beijerinckiaceae</taxon>
        <taxon>Methylocella</taxon>
    </lineage>
</organism>
<dbReference type="SMART" id="SM00644">
    <property type="entry name" value="Ami_2"/>
    <property type="match status" value="1"/>
</dbReference>
<dbReference type="InterPro" id="IPR036366">
    <property type="entry name" value="PGBDSf"/>
</dbReference>
<evidence type="ECO:0000259" key="6">
    <source>
        <dbReference type="SMART" id="SM00644"/>
    </source>
</evidence>
<comment type="caution">
    <text evidence="7">The sequence shown here is derived from an EMBL/GenBank/DDBJ whole genome shotgun (WGS) entry which is preliminary data.</text>
</comment>
<dbReference type="RefSeq" id="WP_102841928.1">
    <property type="nucleotide sequence ID" value="NZ_PDZR01000001.1"/>
</dbReference>
<dbReference type="GO" id="GO:0019867">
    <property type="term" value="C:outer membrane"/>
    <property type="evidence" value="ECO:0007669"/>
    <property type="project" value="TreeGrafter"/>
</dbReference>
<evidence type="ECO:0000256" key="1">
    <source>
        <dbReference type="ARBA" id="ARBA00001561"/>
    </source>
</evidence>
<evidence type="ECO:0000256" key="4">
    <source>
        <dbReference type="ARBA" id="ARBA00022801"/>
    </source>
</evidence>
<dbReference type="Pfam" id="PF01471">
    <property type="entry name" value="PG_binding_1"/>
    <property type="match status" value="1"/>
</dbReference>
<dbReference type="InterPro" id="IPR036505">
    <property type="entry name" value="Amidase/PGRP_sf"/>
</dbReference>
<name>A0A2J7TLK9_METSI</name>
<evidence type="ECO:0000256" key="5">
    <source>
        <dbReference type="ARBA" id="ARBA00023316"/>
    </source>
</evidence>
<dbReference type="PANTHER" id="PTHR30417:SF1">
    <property type="entry name" value="N-ACETYLMURAMOYL-L-ALANINE AMIDASE AMID"/>
    <property type="match status" value="1"/>
</dbReference>
<evidence type="ECO:0000313" key="8">
    <source>
        <dbReference type="Proteomes" id="UP000236286"/>
    </source>
</evidence>
<keyword evidence="4" id="KW-0378">Hydrolase</keyword>
<dbReference type="SUPFAM" id="SSF47090">
    <property type="entry name" value="PGBD-like"/>
    <property type="match status" value="1"/>
</dbReference>
<dbReference type="Gene3D" id="3.40.80.10">
    <property type="entry name" value="Peptidoglycan recognition protein-like"/>
    <property type="match status" value="1"/>
</dbReference>
<gene>
    <name evidence="7" type="ORF">CR492_01500</name>
</gene>
<comment type="similarity">
    <text evidence="2">Belongs to the N-acetylmuramoyl-L-alanine amidase 2 family.</text>
</comment>
<sequence length="255" mass="27654">MLVTKTHSALPMTLCASPNHGERKGGKTPNSLILHYTGVPTGQAAVALLCDPASEVSAHYVVMPDGEIMLLVPEARRAWHAGRGIWAGETDMNDVSIGIEIAHPGHKDGHAAHPYPEAQIASVTALCRDIIERWRIAPDRVLAHSDIAPDRKIDPGEFFPWDWLAHSGIGHYVAPCPIAEGPRIDHDSRGAEVEELQAMLGAYGYGAPVSGAYDARTQCVIRAFQRHFRPALVDGIADFSTVATLRKLLAMRPRA</sequence>
<accession>A0A2J7TLK9</accession>
<reference evidence="7 8" key="1">
    <citation type="submission" date="2017-10" db="EMBL/GenBank/DDBJ databases">
        <title>Genome announcement of Methylocella silvestris TVC from permafrost.</title>
        <authorList>
            <person name="Wang J."/>
            <person name="Geng K."/>
            <person name="Ul-Haque F."/>
            <person name="Crombie A.T."/>
            <person name="Street L.E."/>
            <person name="Wookey P.A."/>
            <person name="Murrell J.C."/>
            <person name="Pratscher J."/>
        </authorList>
    </citation>
    <scope>NUCLEOTIDE SEQUENCE [LARGE SCALE GENOMIC DNA]</scope>
    <source>
        <strain evidence="7 8">TVC</strain>
    </source>
</reference>
<dbReference type="PANTHER" id="PTHR30417">
    <property type="entry name" value="N-ACETYLMURAMOYL-L-ALANINE AMIDASE AMID"/>
    <property type="match status" value="1"/>
</dbReference>
<dbReference type="EMBL" id="PDZR01000001">
    <property type="protein sequence ID" value="PNG27617.1"/>
    <property type="molecule type" value="Genomic_DNA"/>
</dbReference>
<dbReference type="GO" id="GO:0009253">
    <property type="term" value="P:peptidoglycan catabolic process"/>
    <property type="evidence" value="ECO:0007669"/>
    <property type="project" value="InterPro"/>
</dbReference>
<dbReference type="OrthoDB" id="9794842at2"/>
<dbReference type="InterPro" id="IPR002502">
    <property type="entry name" value="Amidase_domain"/>
</dbReference>
<dbReference type="GO" id="GO:0071555">
    <property type="term" value="P:cell wall organization"/>
    <property type="evidence" value="ECO:0007669"/>
    <property type="project" value="UniProtKB-KW"/>
</dbReference>
<dbReference type="Gene3D" id="1.10.101.10">
    <property type="entry name" value="PGBD-like superfamily/PGBD"/>
    <property type="match status" value="1"/>
</dbReference>
<evidence type="ECO:0000256" key="2">
    <source>
        <dbReference type="ARBA" id="ARBA00007553"/>
    </source>
</evidence>
<dbReference type="EC" id="3.5.1.28" evidence="3"/>
<evidence type="ECO:0000313" key="7">
    <source>
        <dbReference type="EMBL" id="PNG27617.1"/>
    </source>
</evidence>
<dbReference type="AlphaFoldDB" id="A0A2J7TLK9"/>
<dbReference type="SUPFAM" id="SSF55846">
    <property type="entry name" value="N-acetylmuramoyl-L-alanine amidase-like"/>
    <property type="match status" value="1"/>
</dbReference>
<dbReference type="CDD" id="cd06583">
    <property type="entry name" value="PGRP"/>
    <property type="match status" value="1"/>
</dbReference>
<proteinExistence type="inferred from homology"/>
<keyword evidence="5" id="KW-0961">Cell wall biogenesis/degradation</keyword>
<evidence type="ECO:0000256" key="3">
    <source>
        <dbReference type="ARBA" id="ARBA00011901"/>
    </source>
</evidence>